<evidence type="ECO:0000256" key="2">
    <source>
        <dbReference type="ARBA" id="ARBA00014070"/>
    </source>
</evidence>
<feature type="compositionally biased region" description="Acidic residues" evidence="4">
    <location>
        <begin position="250"/>
        <end position="261"/>
    </location>
</feature>
<evidence type="ECO:0000256" key="1">
    <source>
        <dbReference type="ARBA" id="ARBA00002402"/>
    </source>
</evidence>
<evidence type="ECO:0000313" key="5">
    <source>
        <dbReference type="EMBL" id="AID16377.1"/>
    </source>
</evidence>
<dbReference type="Pfam" id="PF04514">
    <property type="entry name" value="BTV_NS2"/>
    <property type="match status" value="1"/>
</dbReference>
<feature type="compositionally biased region" description="Basic and acidic residues" evidence="4">
    <location>
        <begin position="228"/>
        <end position="249"/>
    </location>
</feature>
<proteinExistence type="predicted"/>
<dbReference type="SUPFAM" id="SSF110132">
    <property type="entry name" value="BTV NS2-like ssRNA-binding domain"/>
    <property type="match status" value="1"/>
</dbReference>
<evidence type="ECO:0000256" key="4">
    <source>
        <dbReference type="SAM" id="MobiDB-lite"/>
    </source>
</evidence>
<accession>A0A068C6K0</accession>
<dbReference type="InterPro" id="IPR007602">
    <property type="entry name" value="BTV_NS2"/>
</dbReference>
<evidence type="ECO:0000256" key="3">
    <source>
        <dbReference type="ARBA" id="ARBA00022884"/>
    </source>
</evidence>
<dbReference type="EMBL" id="KJ577121">
    <property type="protein sequence ID" value="AID16377.1"/>
    <property type="molecule type" value="Genomic_RNA"/>
</dbReference>
<sequence length="354" mass="40556">MEQKQRRFTKNIFVLDANAKTLCGAIAKQSSQPYCQIKIGRVIAFKPVKNPEPKGYVLNVPGPGAYRIQDGQDIISLMLTPHGVEATTERWEEWKFEGVSVTPMATRVQHNGVMVDAEIKYCKGMGIVQPYMRNDFDRNEMPDLPGVMRSNYDVRELRQKIKNERESAPRLQVQSVAPREESRWMDDDEAKVDEEAKEMIPGTSRLEKLREARSNVFKEVEAGINWNLDEKDAEGRDEREDEEQVKTLSDDDEQGEDASDDEYPKTHITKEYIEKVAKQIKLKDERFMSLSSAMPQASGGFDRMIVTKKLKWQNVPLYCFDESSKRYELQCVGACERVAFVSKDMSLIILPVGV</sequence>
<dbReference type="Proteomes" id="UP000102147">
    <property type="component" value="Genome"/>
</dbReference>
<dbReference type="InterPro" id="IPR037194">
    <property type="entry name" value="NS2_N"/>
</dbReference>
<feature type="region of interest" description="Disordered" evidence="4">
    <location>
        <begin position="167"/>
        <end position="188"/>
    </location>
</feature>
<dbReference type="GO" id="GO:0003723">
    <property type="term" value="F:RNA binding"/>
    <property type="evidence" value="ECO:0007669"/>
    <property type="project" value="UniProtKB-KW"/>
</dbReference>
<reference evidence="5 6" key="1">
    <citation type="submission" date="2014-03" db="EMBL/GenBank/DDBJ databases">
        <title>Molecular Epidemiology of Bluetongue Virus Serotype 1 Circulating in Italy.</title>
        <authorList>
            <person name="Lorusso A."/>
            <person name="Marcacci M."/>
            <person name="Ancora M."/>
            <person name="Mangone I."/>
            <person name="Camma C."/>
            <person name="Savini G."/>
        </authorList>
    </citation>
    <scope>NUCLEOTIDE SEQUENCE [LARGE SCALE GENOMIC DNA]</scope>
    <source>
        <strain evidence="5">SAD2010</strain>
    </source>
</reference>
<feature type="region of interest" description="Disordered" evidence="4">
    <location>
        <begin position="228"/>
        <end position="266"/>
    </location>
</feature>
<organism evidence="5 6">
    <name type="scientific">Bluetongue virus 1</name>
    <name type="common">BTV 1</name>
    <dbReference type="NCBI Taxonomy" id="35327"/>
    <lineage>
        <taxon>Viruses</taxon>
        <taxon>Riboviria</taxon>
        <taxon>Orthornavirae</taxon>
        <taxon>Duplornaviricota</taxon>
        <taxon>Resentoviricetes</taxon>
        <taxon>Reovirales</taxon>
        <taxon>Sedoreoviridae</taxon>
        <taxon>Orbivirus</taxon>
        <taxon>Orbivirus caerulinguae</taxon>
        <taxon>Bluetongue virus</taxon>
    </lineage>
</organism>
<evidence type="ECO:0000313" key="6">
    <source>
        <dbReference type="Proteomes" id="UP000102147"/>
    </source>
</evidence>
<protein>
    <recommendedName>
        <fullName evidence="2">Non-structural protein NS2</fullName>
    </recommendedName>
</protein>
<comment type="function">
    <text evidence="1">Single-stranded RNA-binding protein.</text>
</comment>
<name>A0A068C6K0_BTV1</name>
<keyword evidence="3" id="KW-0694">RNA-binding</keyword>